<evidence type="ECO:0000256" key="3">
    <source>
        <dbReference type="ARBA" id="ARBA00022448"/>
    </source>
</evidence>
<dbReference type="Gene3D" id="1.25.10.10">
    <property type="entry name" value="Leucine-rich Repeat Variant"/>
    <property type="match status" value="1"/>
</dbReference>
<dbReference type="InterPro" id="IPR002553">
    <property type="entry name" value="Clathrin/coatomer_adapt-like_N"/>
</dbReference>
<organism evidence="11 12">
    <name type="scientific">Colletotrichum sublineola</name>
    <name type="common">Sorghum anthracnose fungus</name>
    <dbReference type="NCBI Taxonomy" id="1173701"/>
    <lineage>
        <taxon>Eukaryota</taxon>
        <taxon>Fungi</taxon>
        <taxon>Dikarya</taxon>
        <taxon>Ascomycota</taxon>
        <taxon>Pezizomycotina</taxon>
        <taxon>Sordariomycetes</taxon>
        <taxon>Hypocreomycetidae</taxon>
        <taxon>Glomerellales</taxon>
        <taxon>Glomerellaceae</taxon>
        <taxon>Colletotrichum</taxon>
        <taxon>Colletotrichum graminicola species complex</taxon>
    </lineage>
</organism>
<feature type="coiled-coil region" evidence="8">
    <location>
        <begin position="1032"/>
        <end position="1069"/>
    </location>
</feature>
<dbReference type="EMBL" id="JMSE01001325">
    <property type="protein sequence ID" value="KDN62480.1"/>
    <property type="molecule type" value="Genomic_DNA"/>
</dbReference>
<feature type="compositionally biased region" description="Low complexity" evidence="9">
    <location>
        <begin position="1154"/>
        <end position="1164"/>
    </location>
</feature>
<dbReference type="eggNOG" id="KOG1059">
    <property type="taxonomic scope" value="Eukaryota"/>
</dbReference>
<comment type="subunit">
    <text evidence="7">Adaptor protein complex 3 (AP-3) is a heterotetramer.</text>
</comment>
<evidence type="ECO:0000256" key="8">
    <source>
        <dbReference type="SAM" id="Coils"/>
    </source>
</evidence>
<evidence type="ECO:0000313" key="11">
    <source>
        <dbReference type="EMBL" id="KDN62480.1"/>
    </source>
</evidence>
<comment type="subcellular location">
    <subcellularLocation>
        <location evidence="1">Endomembrane system</location>
    </subcellularLocation>
    <subcellularLocation>
        <location evidence="7">Golgi apparatus</location>
    </subcellularLocation>
</comment>
<keyword evidence="4" id="KW-0677">Repeat</keyword>
<keyword evidence="7" id="KW-0333">Golgi apparatus</keyword>
<accession>A0A066X8X3</accession>
<feature type="region of interest" description="Disordered" evidence="9">
    <location>
        <begin position="1076"/>
        <end position="1184"/>
    </location>
</feature>
<feature type="compositionally biased region" description="Polar residues" evidence="9">
    <location>
        <begin position="978"/>
        <end position="996"/>
    </location>
</feature>
<proteinExistence type="inferred from homology"/>
<dbReference type="Pfam" id="PF01602">
    <property type="entry name" value="Adaptin_N"/>
    <property type="match status" value="1"/>
</dbReference>
<dbReference type="PANTHER" id="PTHR22781">
    <property type="entry name" value="DELTA ADAPTIN-RELATED"/>
    <property type="match status" value="1"/>
</dbReference>
<feature type="region of interest" description="Disordered" evidence="9">
    <location>
        <begin position="496"/>
        <end position="541"/>
    </location>
</feature>
<protein>
    <recommendedName>
        <fullName evidence="7">AP-3 complex subunit delta</fullName>
    </recommendedName>
</protein>
<dbReference type="GO" id="GO:0006896">
    <property type="term" value="P:Golgi to vacuole transport"/>
    <property type="evidence" value="ECO:0007669"/>
    <property type="project" value="TreeGrafter"/>
</dbReference>
<dbReference type="InterPro" id="IPR016024">
    <property type="entry name" value="ARM-type_fold"/>
</dbReference>
<evidence type="ECO:0000256" key="4">
    <source>
        <dbReference type="ARBA" id="ARBA00022737"/>
    </source>
</evidence>
<evidence type="ECO:0000313" key="12">
    <source>
        <dbReference type="Proteomes" id="UP000027238"/>
    </source>
</evidence>
<feature type="region of interest" description="Disordered" evidence="9">
    <location>
        <begin position="889"/>
        <end position="997"/>
    </location>
</feature>
<evidence type="ECO:0000256" key="5">
    <source>
        <dbReference type="ARBA" id="ARBA00022927"/>
    </source>
</evidence>
<evidence type="ECO:0000256" key="1">
    <source>
        <dbReference type="ARBA" id="ARBA00004308"/>
    </source>
</evidence>
<dbReference type="InterPro" id="IPR017105">
    <property type="entry name" value="AP3_complex_dsu"/>
</dbReference>
<dbReference type="GO" id="GO:0030123">
    <property type="term" value="C:AP-3 adaptor complex"/>
    <property type="evidence" value="ECO:0007669"/>
    <property type="project" value="InterPro"/>
</dbReference>
<keyword evidence="5 7" id="KW-0653">Protein transport</keyword>
<dbReference type="GO" id="GO:0006623">
    <property type="term" value="P:protein targeting to vacuole"/>
    <property type="evidence" value="ECO:0007669"/>
    <property type="project" value="TreeGrafter"/>
</dbReference>
<feature type="domain" description="Clathrin/coatomer adaptor adaptin-like N-terminal" evidence="10">
    <location>
        <begin position="139"/>
        <end position="752"/>
    </location>
</feature>
<feature type="compositionally biased region" description="Basic and acidic residues" evidence="9">
    <location>
        <begin position="889"/>
        <end position="899"/>
    </location>
</feature>
<comment type="function">
    <text evidence="7">Part of the AP-3 complex, an adaptor-related complex which is not clathrin-associated. The complex is associated with the Golgi region as well as more peripheral structures. It facilitates the budding of vesicles from the Golgi membrane.</text>
</comment>
<comment type="similarity">
    <text evidence="2 7">Belongs to the adaptor complexes large subunit family.</text>
</comment>
<dbReference type="GO" id="GO:0010008">
    <property type="term" value="C:endosome membrane"/>
    <property type="evidence" value="ECO:0007669"/>
    <property type="project" value="TreeGrafter"/>
</dbReference>
<dbReference type="SUPFAM" id="SSF48371">
    <property type="entry name" value="ARM repeat"/>
    <property type="match status" value="1"/>
</dbReference>
<dbReference type="GO" id="GO:0005794">
    <property type="term" value="C:Golgi apparatus"/>
    <property type="evidence" value="ECO:0007669"/>
    <property type="project" value="UniProtKB-SubCell"/>
</dbReference>
<feature type="region of interest" description="Disordered" evidence="9">
    <location>
        <begin position="63"/>
        <end position="90"/>
    </location>
</feature>
<evidence type="ECO:0000256" key="2">
    <source>
        <dbReference type="ARBA" id="ARBA00006613"/>
    </source>
</evidence>
<comment type="caution">
    <text evidence="11">The sequence shown here is derived from an EMBL/GenBank/DDBJ whole genome shotgun (WGS) entry which is preliminary data.</text>
</comment>
<sequence>MLLEMRINLSRKKNDSIAQGPPKVLMLLPNNAYRHPRAQHITLWVLVGFGLGSSSGQHYTKLSPQAKLASHSKPVSPFRPPGAPDSDIPWTFTNTEPKPTFRDFETRAPETKSQPGKKPWFEKSLYDLIRGLRNHKGNEREYIQNSLKECRAEVRGQDMDVKATALLKLVYLEMVGHDMSWASFHVLEVMSSPKYHQKRVGYLAAVQSFRPDTEVLMLATNLLKKDLSSTQATTISLPMTTLPHIITPSLALSTLSDLLPRLGHSNPAIRKKTIVTLYRLALVYPETLRAAWPKIKERLMDKDEDPSVTAAIVNVVCELGWRRPHDFLPLAPRLFELLVDGGNNWMAIKLIKLFATLTPLEPRLVRKLLPPLTELIRTTPAMSLLYECINGIIQGGILGSADDISGREEIATLCVNKLRGMIMVDGDPNLKYVALLAFNKIVVTHPFLVAQQEDVILECIDSPDITIRIKALDLVQGMVSSDNLVSIVSRLMKQLKSSAPKRDRPGAPLGPDTGMDSDEEAQVDIHSPTKDQEEPPLPDDYRSDVIGRILTMCSQNNYSSLVDFDWYIDVLIQLVRMAPTPRSVETELDSVAASGKSTAGDVSGRIGDELRNVAVKVHALRGAAVRAADLIIQQMNTDTPAGHPLSAASLKSTSWLVGEYANQLAFPEDTLGNLLRILSRTQIPDILTTSLQGVTKIFAYVAGNEGQPWTPEWKTKISLLLARVIHTLEPLALHPNLEVQERSVEFIELLKLTAEATSGQAATSDEAHQDPPLLLTQAIPSLFQGWELNSVALGAQRNVPMPEGLDLDEPIHPNLAHLLAQADVMPTGANEADDFEVYYHQRPAPTSVSSAEPAINRIAGAPTEEVVSSYQQATEDSYLDADIVARRRAERNERNRDDPFYIGAPGTTPRTSTPIHNILQKENGPDLDIDSIPIMQLDLDKLGSSAPGPASPNHRPQPQPRPKQRVVITADETLAGSGVSTPRNYESENNSDSFTKSRSKKLRQGLLHVDSSTLGFLSLESDTGTSSAPFDYERQQREEAEMAQAMKEVERLRLEMQRANERIQVAQGVDVAGTVVKKKTKKSKDKEKDKDGAGSVQPKKKKKKKAVTEIAAPAVLLTDGVEDSGGGEDSALMPPPETAVEGRGDGQGAGGGVDASDAGPAVVVPKKKKKKKTTKMAEIAGDSG</sequence>
<dbReference type="InterPro" id="IPR011989">
    <property type="entry name" value="ARM-like"/>
</dbReference>
<feature type="compositionally biased region" description="Basic residues" evidence="9">
    <location>
        <begin position="1165"/>
        <end position="1174"/>
    </location>
</feature>
<gene>
    <name evidence="11" type="ORF">CSUB01_01011</name>
</gene>
<name>A0A066X8X3_COLSU</name>
<feature type="compositionally biased region" description="Basic and acidic residues" evidence="9">
    <location>
        <begin position="527"/>
        <end position="541"/>
    </location>
</feature>
<dbReference type="PANTHER" id="PTHR22781:SF12">
    <property type="entry name" value="AP-3 COMPLEX SUBUNIT DELTA-1"/>
    <property type="match status" value="1"/>
</dbReference>
<keyword evidence="3 7" id="KW-0813">Transport</keyword>
<evidence type="ECO:0000256" key="7">
    <source>
        <dbReference type="PIRNR" id="PIRNR037092"/>
    </source>
</evidence>
<dbReference type="OrthoDB" id="10264595at2759"/>
<dbReference type="AlphaFoldDB" id="A0A066X8X3"/>
<dbReference type="OMA" id="SGNNWMA"/>
<dbReference type="STRING" id="1173701.A0A066X8X3"/>
<dbReference type="Proteomes" id="UP000027238">
    <property type="component" value="Unassembled WGS sequence"/>
</dbReference>
<keyword evidence="8" id="KW-0175">Coiled coil</keyword>
<keyword evidence="12" id="KW-1185">Reference proteome</keyword>
<dbReference type="HOGENOM" id="CLU_001908_3_0_1"/>
<evidence type="ECO:0000256" key="9">
    <source>
        <dbReference type="SAM" id="MobiDB-lite"/>
    </source>
</evidence>
<evidence type="ECO:0000256" key="6">
    <source>
        <dbReference type="ARBA" id="ARBA00023136"/>
    </source>
</evidence>
<keyword evidence="6" id="KW-0472">Membrane</keyword>
<evidence type="ECO:0000259" key="10">
    <source>
        <dbReference type="Pfam" id="PF01602"/>
    </source>
</evidence>
<reference evidence="12" key="1">
    <citation type="journal article" date="2014" name="Genome Announc.">
        <title>Draft genome sequence of Colletotrichum sublineola, a destructive pathogen of cultivated sorghum.</title>
        <authorList>
            <person name="Baroncelli R."/>
            <person name="Sanz-Martin J.M."/>
            <person name="Rech G.E."/>
            <person name="Sukno S.A."/>
            <person name="Thon M.R."/>
        </authorList>
    </citation>
    <scope>NUCLEOTIDE SEQUENCE [LARGE SCALE GENOMIC DNA]</scope>
    <source>
        <strain evidence="12">TX430BB</strain>
    </source>
</reference>
<dbReference type="PIRSF" id="PIRSF037092">
    <property type="entry name" value="AP3_complex_delta"/>
    <property type="match status" value="1"/>
</dbReference>